<dbReference type="EMBL" id="CP021235">
    <property type="protein sequence ID" value="ARS35382.1"/>
    <property type="molecule type" value="Genomic_DNA"/>
</dbReference>
<dbReference type="RefSeq" id="WP_025606150.1">
    <property type="nucleotide sequence ID" value="NZ_CP021235.1"/>
</dbReference>
<gene>
    <name evidence="2" type="ORF">CA264_07975</name>
</gene>
<dbReference type="NCBIfam" id="TIGR03586">
    <property type="entry name" value="PseI"/>
    <property type="match status" value="1"/>
</dbReference>
<dbReference type="PANTHER" id="PTHR42966:SF2">
    <property type="entry name" value="PSEUDAMINIC ACID SYNTHASE"/>
    <property type="match status" value="1"/>
</dbReference>
<accession>A0A1X9YR94</accession>
<dbReference type="Pfam" id="PF03102">
    <property type="entry name" value="NeuB"/>
    <property type="match status" value="1"/>
</dbReference>
<dbReference type="InterPro" id="IPR013974">
    <property type="entry name" value="SAF"/>
</dbReference>
<dbReference type="AlphaFoldDB" id="A0A1X9YR94"/>
<dbReference type="SUPFAM" id="SSF51269">
    <property type="entry name" value="AFP III-like domain"/>
    <property type="match status" value="1"/>
</dbReference>
<dbReference type="PANTHER" id="PTHR42966">
    <property type="entry name" value="N-ACETYLNEURAMINATE SYNTHASE"/>
    <property type="match status" value="1"/>
</dbReference>
<dbReference type="STRING" id="709015.GCA_000472485_01601"/>
<dbReference type="SMART" id="SM00858">
    <property type="entry name" value="SAF"/>
    <property type="match status" value="1"/>
</dbReference>
<dbReference type="InterPro" id="IPR051690">
    <property type="entry name" value="PseI-like"/>
</dbReference>
<evidence type="ECO:0000313" key="3">
    <source>
        <dbReference type="Proteomes" id="UP000266292"/>
    </source>
</evidence>
<dbReference type="InterPro" id="IPR036732">
    <property type="entry name" value="AFP_Neu5c_C_sf"/>
</dbReference>
<dbReference type="Gene3D" id="3.20.20.70">
    <property type="entry name" value="Aldolase class I"/>
    <property type="match status" value="1"/>
</dbReference>
<feature type="domain" description="AFP-like" evidence="1">
    <location>
        <begin position="294"/>
        <end position="350"/>
    </location>
</feature>
<dbReference type="InterPro" id="IPR057736">
    <property type="entry name" value="SAF_PseI/NeuA/NeuB"/>
</dbReference>
<organism evidence="2 3">
    <name type="scientific">Pontibacter actiniarum</name>
    <dbReference type="NCBI Taxonomy" id="323450"/>
    <lineage>
        <taxon>Bacteria</taxon>
        <taxon>Pseudomonadati</taxon>
        <taxon>Bacteroidota</taxon>
        <taxon>Cytophagia</taxon>
        <taxon>Cytophagales</taxon>
        <taxon>Hymenobacteraceae</taxon>
        <taxon>Pontibacter</taxon>
    </lineage>
</organism>
<evidence type="ECO:0000259" key="1">
    <source>
        <dbReference type="PROSITE" id="PS50844"/>
    </source>
</evidence>
<dbReference type="Pfam" id="PF08666">
    <property type="entry name" value="SAF"/>
    <property type="match status" value="1"/>
</dbReference>
<dbReference type="Gene3D" id="3.90.1210.10">
    <property type="entry name" value="Antifreeze-like/N-acetylneuraminic acid synthase C-terminal domain"/>
    <property type="match status" value="1"/>
</dbReference>
<sequence length="350" mass="38502">MKHSIKIGNRTISSTSPCFIIAELSCNHQQDYDLAVQTVHAMKEAGADCVKLQTVQPGSITIQSDKKDFRIGGGTLWDGKTLFDLYSEVYTPWEWHEPLKKLTEDLGMVFFSSPFDPEAVDFLDSLEVPAYKIASFEITDIPLIKHVAAKGKPVIISTGIAREEDIDDAVAACKEAGNEQVILLKCTSAYPTPMEEVNLRGINTLRAKYDCVVGLSDHTEGSLIPVGAVALGAKVVEKHFILDRALGGPDAAFSMEPQEFKEMVDSIRNLETAMGTEQLVISERVAKNRQFARSLYVVQDVKKGDTFTKQNIRSIRPGHGMKPKYLPTIIGKTAATDIERGTPLSEDLIS</sequence>
<dbReference type="PROSITE" id="PS50844">
    <property type="entry name" value="AFP_LIKE"/>
    <property type="match status" value="1"/>
</dbReference>
<dbReference type="InterPro" id="IPR013785">
    <property type="entry name" value="Aldolase_TIM"/>
</dbReference>
<dbReference type="GO" id="GO:0016051">
    <property type="term" value="P:carbohydrate biosynthetic process"/>
    <property type="evidence" value="ECO:0007669"/>
    <property type="project" value="InterPro"/>
</dbReference>
<proteinExistence type="predicted"/>
<dbReference type="GO" id="GO:0047444">
    <property type="term" value="F:N-acylneuraminate-9-phosphate synthase activity"/>
    <property type="evidence" value="ECO:0007669"/>
    <property type="project" value="TreeGrafter"/>
</dbReference>
<dbReference type="OrthoDB" id="9814210at2"/>
<dbReference type="InterPro" id="IPR020030">
    <property type="entry name" value="Pseudaminic_synth_PseI"/>
</dbReference>
<dbReference type="CDD" id="cd11615">
    <property type="entry name" value="SAF_NeuB_like"/>
    <property type="match status" value="1"/>
</dbReference>
<protein>
    <submittedName>
        <fullName evidence="2">Pseudaminic acid synthase</fullName>
    </submittedName>
</protein>
<dbReference type="InterPro" id="IPR013132">
    <property type="entry name" value="PseI/NeuA/B-like_N"/>
</dbReference>
<evidence type="ECO:0000313" key="2">
    <source>
        <dbReference type="EMBL" id="ARS35382.1"/>
    </source>
</evidence>
<name>A0A1X9YR94_9BACT</name>
<dbReference type="Proteomes" id="UP000266292">
    <property type="component" value="Chromosome"/>
</dbReference>
<dbReference type="InterPro" id="IPR006190">
    <property type="entry name" value="SAF_AFP_Neu5Ac"/>
</dbReference>
<keyword evidence="3" id="KW-1185">Reference proteome</keyword>
<dbReference type="SUPFAM" id="SSF51569">
    <property type="entry name" value="Aldolase"/>
    <property type="match status" value="1"/>
</dbReference>
<dbReference type="KEGG" id="pact:CA264_07975"/>
<reference evidence="3" key="1">
    <citation type="submission" date="2017-05" db="EMBL/GenBank/DDBJ databases">
        <authorList>
            <person name="Ray J."/>
            <person name="Price M."/>
            <person name="Deutschbauer A."/>
        </authorList>
    </citation>
    <scope>NUCLEOTIDE SEQUENCE [LARGE SCALE GENOMIC DNA]</scope>
    <source>
        <strain evidence="3">DSM 19842</strain>
    </source>
</reference>